<keyword evidence="1" id="KW-0547">Nucleotide-binding</keyword>
<keyword evidence="2" id="KW-0378">Hydrolase</keyword>
<feature type="compositionally biased region" description="Acidic residues" evidence="4">
    <location>
        <begin position="49"/>
        <end position="61"/>
    </location>
</feature>
<dbReference type="Gene3D" id="3.40.50.10810">
    <property type="entry name" value="Tandem AAA-ATPase domain"/>
    <property type="match status" value="1"/>
</dbReference>
<gene>
    <name evidence="6" type="ORF">DCHRY22_LOCUS6487</name>
</gene>
<dbReference type="InterPro" id="IPR050628">
    <property type="entry name" value="SNF2_RAD54_helicase_TF"/>
</dbReference>
<evidence type="ECO:0000256" key="2">
    <source>
        <dbReference type="ARBA" id="ARBA00022801"/>
    </source>
</evidence>
<evidence type="ECO:0000259" key="5">
    <source>
        <dbReference type="PROSITE" id="PS51192"/>
    </source>
</evidence>
<reference evidence="6" key="1">
    <citation type="submission" date="2021-09" db="EMBL/GenBank/DDBJ databases">
        <authorList>
            <person name="Martin H S."/>
        </authorList>
    </citation>
    <scope>NUCLEOTIDE SEQUENCE</scope>
</reference>
<dbReference type="SMART" id="SM00487">
    <property type="entry name" value="DEXDc"/>
    <property type="match status" value="1"/>
</dbReference>
<dbReference type="GO" id="GO:0005634">
    <property type="term" value="C:nucleus"/>
    <property type="evidence" value="ECO:0007669"/>
    <property type="project" value="TreeGrafter"/>
</dbReference>
<evidence type="ECO:0000256" key="1">
    <source>
        <dbReference type="ARBA" id="ARBA00022741"/>
    </source>
</evidence>
<dbReference type="InterPro" id="IPR000330">
    <property type="entry name" value="SNF2_N"/>
</dbReference>
<keyword evidence="7" id="KW-1185">Reference proteome</keyword>
<dbReference type="InterPro" id="IPR038718">
    <property type="entry name" value="SNF2-like_sf"/>
</dbReference>
<protein>
    <submittedName>
        <fullName evidence="6">(African queen) hypothetical protein</fullName>
    </submittedName>
</protein>
<feature type="compositionally biased region" description="Polar residues" evidence="4">
    <location>
        <begin position="319"/>
        <end position="329"/>
    </location>
</feature>
<dbReference type="OrthoDB" id="423559at2759"/>
<feature type="compositionally biased region" description="Acidic residues" evidence="4">
    <location>
        <begin position="200"/>
        <end position="210"/>
    </location>
</feature>
<evidence type="ECO:0000256" key="3">
    <source>
        <dbReference type="ARBA" id="ARBA00022840"/>
    </source>
</evidence>
<feature type="compositionally biased region" description="Polar residues" evidence="4">
    <location>
        <begin position="63"/>
        <end position="76"/>
    </location>
</feature>
<dbReference type="InterPro" id="IPR014001">
    <property type="entry name" value="Helicase_ATP-bd"/>
</dbReference>
<dbReference type="SUPFAM" id="SSF52540">
    <property type="entry name" value="P-loop containing nucleoside triphosphate hydrolases"/>
    <property type="match status" value="1"/>
</dbReference>
<name>A0A8J2QT70_9NEOP</name>
<feature type="region of interest" description="Disordered" evidence="4">
    <location>
        <begin position="177"/>
        <end position="356"/>
    </location>
</feature>
<dbReference type="GO" id="GO:0016787">
    <property type="term" value="F:hydrolase activity"/>
    <property type="evidence" value="ECO:0007669"/>
    <property type="project" value="UniProtKB-KW"/>
</dbReference>
<feature type="domain" description="Helicase ATP-binding" evidence="5">
    <location>
        <begin position="635"/>
        <end position="815"/>
    </location>
</feature>
<evidence type="ECO:0000256" key="4">
    <source>
        <dbReference type="SAM" id="MobiDB-lite"/>
    </source>
</evidence>
<dbReference type="PANTHER" id="PTHR45626:SF50">
    <property type="entry name" value="TRANSCRIPTION TERMINATION FACTOR 2"/>
    <property type="match status" value="1"/>
</dbReference>
<dbReference type="GO" id="GO:0008094">
    <property type="term" value="F:ATP-dependent activity, acting on DNA"/>
    <property type="evidence" value="ECO:0007669"/>
    <property type="project" value="TreeGrafter"/>
</dbReference>
<feature type="compositionally biased region" description="Low complexity" evidence="4">
    <location>
        <begin position="97"/>
        <end position="107"/>
    </location>
</feature>
<accession>A0A8J2QT70</accession>
<feature type="region of interest" description="Disordered" evidence="4">
    <location>
        <begin position="37"/>
        <end position="134"/>
    </location>
</feature>
<evidence type="ECO:0000313" key="6">
    <source>
        <dbReference type="EMBL" id="CAG9565693.1"/>
    </source>
</evidence>
<sequence length="1337" mass="150745">MENSYVEYRDTTGVESDSDTEIIDNSYTDESFAKLKTPGKKNHTAFVPESDDTVSDDEDVSEINLSKSVHSRSSANHHVVLSSDDEKSKRGSIQRESNSSNNIVLSSSDDEAEDSPEIKPRRRPKTSPRLSESFIGRKTKKRIFLIESDTENSIIVEHDKNRKLKCVKDTPAKIDKKDLRKSILDIKNMSIQSNDSVRTDDEEESDDDDERISGSDKEGSHSDSDHSNDDQNIDDRKRISDSGHSDDNTDLKDTERRDLSSKGDDLDESDGDKNEVYSSDEGPDEDQLVMSRATRMSIMGILPKENDSDDSDYLQSDDNQTSRGSSLGNPTEPPVGNETPKKDEDTSRLTCSPIQSPLQNITNEVNSANSSKNSPDICDLTRSEPCDLQNRVLNKLNSTKTKYVEKVIDDDLTIIDAKPEVIALSSDEDEVKDEKKSPKTKTNLKEEPASVKKDNTIKQYLLPPSYPNQVVYVKKNVRENELSKLNGLKEDLQNIRYLLENMDMNSLPDGGLKLIERLTTLEGEVRKQGDKVANMVIEPDEPTPEDVARDGFNKENKGLSWDDIQKASNAVQPRMFGKQAMATHMAERNLILERLRDLYESLASRPAEQHHHPQPAALLTTLMDHQLHALAWLHWRETQKPRGGILADDMGLGKTITMIALIVSDKEKNIDHRPDDDEEGGRSRLARGGTLVVCPASLMQQWSGEVSKHCRPHAVSVCHHHGAARATQPHRLASYDLVITTYNILQRESEKGGVLTRVRWRRVILDEAHVVRNHKSATSAAVCSLSAAGRWALTGTPLHNKDLDLFALLKFLRCTPFDDLTVTQNNRVGLGSSRKVQDTDILKSFIRQDENDKYKIHAMSLEMQNEWLDIGDFCIPLALKWRTLIHDWSPALLKFYLNAFQMTLPDQSNLVRWGKGTEKTCYICGKAVGTAKHLLVGCKVLLDSGQYSRRHDRVLEIIRFVREGTRAIKSNVKPYSILNAASDWTIMMDTYEKQYKIPEDICASASRPDIFLYSRILKRVVMIELTVPWETNIPKDHPIKVNKYYELTNELTRNRFVVDLYAVEVGARGITAKSLYNLLKDLGLSRTNINSFLERTSKAALVGSFQIWLGREINLDSGGERITRMWKKWIDNKSLGGQERLSTIMRCIMLRRTKQLLQERGQLTCLPERSAHHVDVTLGKDEMNVYQKVLVFSKTLFAQFLQQRAERAGDSAPGKDSEYHKMHKKMIALQVGRVEGQEGAHLEGEVPKFVSPSSQLPSCSGLESSGPSQLRASFLTVAHLLLRNVPSALALKFLLTDSFLAVIRFCRGLTHFGSVKVSLNPEMDFNGPSELRKISKE</sequence>
<keyword evidence="3" id="KW-0067">ATP-binding</keyword>
<organism evidence="6 7">
    <name type="scientific">Danaus chrysippus</name>
    <name type="common">African queen</name>
    <dbReference type="NCBI Taxonomy" id="151541"/>
    <lineage>
        <taxon>Eukaryota</taxon>
        <taxon>Metazoa</taxon>
        <taxon>Ecdysozoa</taxon>
        <taxon>Arthropoda</taxon>
        <taxon>Hexapoda</taxon>
        <taxon>Insecta</taxon>
        <taxon>Pterygota</taxon>
        <taxon>Neoptera</taxon>
        <taxon>Endopterygota</taxon>
        <taxon>Lepidoptera</taxon>
        <taxon>Glossata</taxon>
        <taxon>Ditrysia</taxon>
        <taxon>Papilionoidea</taxon>
        <taxon>Nymphalidae</taxon>
        <taxon>Danainae</taxon>
        <taxon>Danaini</taxon>
        <taxon>Danaina</taxon>
        <taxon>Danaus</taxon>
        <taxon>Anosia</taxon>
    </lineage>
</organism>
<feature type="compositionally biased region" description="Basic and acidic residues" evidence="4">
    <location>
        <begin position="432"/>
        <end position="450"/>
    </location>
</feature>
<comment type="caution">
    <text evidence="6">The sequence shown here is derived from an EMBL/GenBank/DDBJ whole genome shotgun (WGS) entry which is preliminary data.</text>
</comment>
<dbReference type="PROSITE" id="PS51192">
    <property type="entry name" value="HELICASE_ATP_BIND_1"/>
    <property type="match status" value="1"/>
</dbReference>
<dbReference type="PANTHER" id="PTHR45626">
    <property type="entry name" value="TRANSCRIPTION TERMINATION FACTOR 2-RELATED"/>
    <property type="match status" value="1"/>
</dbReference>
<dbReference type="GO" id="GO:0005524">
    <property type="term" value="F:ATP binding"/>
    <property type="evidence" value="ECO:0007669"/>
    <property type="project" value="UniProtKB-KW"/>
</dbReference>
<dbReference type="Proteomes" id="UP000789524">
    <property type="component" value="Unassembled WGS sequence"/>
</dbReference>
<feature type="region of interest" description="Disordered" evidence="4">
    <location>
        <begin position="426"/>
        <end position="450"/>
    </location>
</feature>
<feature type="compositionally biased region" description="Basic and acidic residues" evidence="4">
    <location>
        <begin position="211"/>
        <end position="264"/>
    </location>
</feature>
<dbReference type="InterPro" id="IPR027417">
    <property type="entry name" value="P-loop_NTPase"/>
</dbReference>
<evidence type="ECO:0000313" key="7">
    <source>
        <dbReference type="Proteomes" id="UP000789524"/>
    </source>
</evidence>
<proteinExistence type="predicted"/>
<feature type="region of interest" description="Disordered" evidence="4">
    <location>
        <begin position="1"/>
        <end position="23"/>
    </location>
</feature>
<dbReference type="Pfam" id="PF00176">
    <property type="entry name" value="SNF2-rel_dom"/>
    <property type="match status" value="1"/>
</dbReference>
<dbReference type="GO" id="GO:0006281">
    <property type="term" value="P:DNA repair"/>
    <property type="evidence" value="ECO:0007669"/>
    <property type="project" value="TreeGrafter"/>
</dbReference>
<dbReference type="EMBL" id="CAKASE010000054">
    <property type="protein sequence ID" value="CAG9565693.1"/>
    <property type="molecule type" value="Genomic_DNA"/>
</dbReference>